<comment type="caution">
    <text evidence="2">The sequence shown here is derived from an EMBL/GenBank/DDBJ whole genome shotgun (WGS) entry which is preliminary data.</text>
</comment>
<accession>A0ABT7LN01</accession>
<sequence length="848" mass="94560">MNAHVIETLSLELRHRSGQAATQGHAFHERLLRFLRGDGLRLIEQQFDHWAPRLREPLLRRLELDLGCLRPGQDEQEWQRRLAVALEEALLPLAVAPDERGGAHGRPAASAGAAQSLQHFLGYLDRGHLPWQLAGTPQGSLSRWLAWLVRQQGGALWRALERHPAGPRLLARLRGISPHEGLQALLAQRDPHLGRQLEQLDEQALLPLQASGRLSAYERQRLQQVLRAEALDLLWEARGRPLGEARRERLRRALQAQLSQALGAGWQARLQPLAPPRGERGLLQELLQARDGPSRRQDLTPALSADLSADLATLELGSAATLLGRSPGRVWEAGLLRLRPLLDAGRPLPLSQQQRLLRQLRLLGSHHGPALGQRLLQWIQAGAARRRWALALSPAHFGGLLGCLMPAPAAPPRAGEALPLAPAAPAVHFAESLRQAALRLQRRAPPGLRPGLSRLQSLLMEACLDAASRGERLPDHHAGWQRFWDAAWQRWEAPGPTPERAPPRAGAEPRAGGESAAASPWLPPAPPRPVRPQAPDGPAASPLDRALQGLARQCEQGRWHWPQRLRLARLLSSEQACTRWLRLFDESRRWQMIRAQFGAASQALQQRAGRLLRWLGQTVQEPAAALAEHWRRLTRALFLDGRPATADALRDAYQQAPAPPPPEPASRPAPPAATEREPIWVDDAGQVLLAAYAERLFKHLDLLDQGRFRDEAARARAVQCLQRLCHGEQVRDECDTVLSRLLCGAEPATRLPDVPPLPPETEALLEQMLQAVIAHWKALGRTSIAGLRETFLQRRGRLLKERPRHDAPPAWRLRVEKRGLDVLLDRLPWGFSTIRLPWMEGVLHVEWR</sequence>
<feature type="compositionally biased region" description="Low complexity" evidence="1">
    <location>
        <begin position="503"/>
        <end position="520"/>
    </location>
</feature>
<dbReference type="RefSeq" id="WP_285984321.1">
    <property type="nucleotide sequence ID" value="NZ_JASVDS010000007.1"/>
</dbReference>
<evidence type="ECO:0000256" key="1">
    <source>
        <dbReference type="SAM" id="MobiDB-lite"/>
    </source>
</evidence>
<gene>
    <name evidence="2" type="ORF">QRD43_20275</name>
</gene>
<feature type="region of interest" description="Disordered" evidence="1">
    <location>
        <begin position="492"/>
        <end position="543"/>
    </location>
</feature>
<feature type="region of interest" description="Disordered" evidence="1">
    <location>
        <begin position="652"/>
        <end position="673"/>
    </location>
</feature>
<dbReference type="InterPro" id="IPR045538">
    <property type="entry name" value="CIS_TMP"/>
</dbReference>
<keyword evidence="3" id="KW-1185">Reference proteome</keyword>
<organism evidence="2 3">
    <name type="scientific">Roseateles subflavus</name>
    <dbReference type="NCBI Taxonomy" id="3053353"/>
    <lineage>
        <taxon>Bacteria</taxon>
        <taxon>Pseudomonadati</taxon>
        <taxon>Pseudomonadota</taxon>
        <taxon>Betaproteobacteria</taxon>
        <taxon>Burkholderiales</taxon>
        <taxon>Sphaerotilaceae</taxon>
        <taxon>Roseateles</taxon>
    </lineage>
</organism>
<proteinExistence type="predicted"/>
<feature type="compositionally biased region" description="Pro residues" evidence="1">
    <location>
        <begin position="521"/>
        <end position="532"/>
    </location>
</feature>
<dbReference type="EMBL" id="JASVDS010000007">
    <property type="protein sequence ID" value="MDL5034249.1"/>
    <property type="molecule type" value="Genomic_DNA"/>
</dbReference>
<name>A0ABT7LN01_9BURK</name>
<dbReference type="Proteomes" id="UP001238603">
    <property type="component" value="Unassembled WGS sequence"/>
</dbReference>
<reference evidence="2 3" key="1">
    <citation type="submission" date="2023-06" db="EMBL/GenBank/DDBJ databases">
        <title>Pelomonas sp. APW6 16S ribosomal RNA gene genome sequencing and assembly.</title>
        <authorList>
            <person name="Woo H."/>
        </authorList>
    </citation>
    <scope>NUCLEOTIDE SEQUENCE [LARGE SCALE GENOMIC DNA]</scope>
    <source>
        <strain evidence="2 3">APW6</strain>
    </source>
</reference>
<evidence type="ECO:0000313" key="2">
    <source>
        <dbReference type="EMBL" id="MDL5034249.1"/>
    </source>
</evidence>
<dbReference type="Pfam" id="PF19268">
    <property type="entry name" value="CIS_TMP"/>
    <property type="match status" value="2"/>
</dbReference>
<evidence type="ECO:0000313" key="3">
    <source>
        <dbReference type="Proteomes" id="UP001238603"/>
    </source>
</evidence>
<feature type="compositionally biased region" description="Pro residues" evidence="1">
    <location>
        <begin position="657"/>
        <end position="671"/>
    </location>
</feature>
<protein>
    <submittedName>
        <fullName evidence="2">Contractile injection system tape measure protein</fullName>
    </submittedName>
</protein>